<dbReference type="InterPro" id="IPR013656">
    <property type="entry name" value="PAS_4"/>
</dbReference>
<dbReference type="InterPro" id="IPR004358">
    <property type="entry name" value="Sig_transdc_His_kin-like_C"/>
</dbReference>
<feature type="domain" description="PAC" evidence="11">
    <location>
        <begin position="370"/>
        <end position="425"/>
    </location>
</feature>
<comment type="caution">
    <text evidence="12">The sequence shown here is derived from an EMBL/GenBank/DDBJ whole genome shotgun (WGS) entry which is preliminary data.</text>
</comment>
<proteinExistence type="predicted"/>
<dbReference type="PANTHER" id="PTHR43304:SF1">
    <property type="entry name" value="PAC DOMAIN-CONTAINING PROTEIN"/>
    <property type="match status" value="1"/>
</dbReference>
<dbReference type="SUPFAM" id="SSF55781">
    <property type="entry name" value="GAF domain-like"/>
    <property type="match status" value="1"/>
</dbReference>
<dbReference type="InterPro" id="IPR003018">
    <property type="entry name" value="GAF"/>
</dbReference>
<evidence type="ECO:0000256" key="6">
    <source>
        <dbReference type="ARBA" id="ARBA00023012"/>
    </source>
</evidence>
<dbReference type="Pfam" id="PF08448">
    <property type="entry name" value="PAS_4"/>
    <property type="match status" value="3"/>
</dbReference>
<dbReference type="PRINTS" id="PR00344">
    <property type="entry name" value="BCTRLSENSOR"/>
</dbReference>
<dbReference type="InterPro" id="IPR029016">
    <property type="entry name" value="GAF-like_dom_sf"/>
</dbReference>
<keyword evidence="5" id="KW-0418">Kinase</keyword>
<evidence type="ECO:0000313" key="13">
    <source>
        <dbReference type="Proteomes" id="UP001301728"/>
    </source>
</evidence>
<evidence type="ECO:0000256" key="2">
    <source>
        <dbReference type="ARBA" id="ARBA00012438"/>
    </source>
</evidence>
<feature type="domain" description="Histidine kinase" evidence="9">
    <location>
        <begin position="1014"/>
        <end position="1272"/>
    </location>
</feature>
<dbReference type="EC" id="2.7.13.3" evidence="2"/>
<dbReference type="InterPro" id="IPR013767">
    <property type="entry name" value="PAS_fold"/>
</dbReference>
<evidence type="ECO:0000259" key="11">
    <source>
        <dbReference type="PROSITE" id="PS50113"/>
    </source>
</evidence>
<accession>A0ABU5U7J5</accession>
<evidence type="ECO:0000256" key="1">
    <source>
        <dbReference type="ARBA" id="ARBA00000085"/>
    </source>
</evidence>
<dbReference type="InterPro" id="IPR005467">
    <property type="entry name" value="His_kinase_dom"/>
</dbReference>
<dbReference type="InterPro" id="IPR003594">
    <property type="entry name" value="HATPase_dom"/>
</dbReference>
<feature type="domain" description="PAS" evidence="10">
    <location>
        <begin position="681"/>
        <end position="751"/>
    </location>
</feature>
<name>A0ABU5U7J5_9CYAN</name>
<dbReference type="Pfam" id="PF13426">
    <property type="entry name" value="PAS_9"/>
    <property type="match status" value="2"/>
</dbReference>
<dbReference type="EMBL" id="JAYGHT010000203">
    <property type="protein sequence ID" value="MEA5523178.1"/>
    <property type="molecule type" value="Genomic_DNA"/>
</dbReference>
<dbReference type="CDD" id="cd00082">
    <property type="entry name" value="HisKA"/>
    <property type="match status" value="1"/>
</dbReference>
<evidence type="ECO:0000256" key="8">
    <source>
        <dbReference type="SAM" id="MobiDB-lite"/>
    </source>
</evidence>
<feature type="domain" description="PAS" evidence="10">
    <location>
        <begin position="426"/>
        <end position="508"/>
    </location>
</feature>
<dbReference type="SMART" id="SM00086">
    <property type="entry name" value="PAC"/>
    <property type="match status" value="5"/>
</dbReference>
<feature type="domain" description="PAC" evidence="11">
    <location>
        <begin position="499"/>
        <end position="550"/>
    </location>
</feature>
<keyword evidence="6" id="KW-0902">Two-component regulatory system</keyword>
<evidence type="ECO:0000256" key="4">
    <source>
        <dbReference type="ARBA" id="ARBA00022679"/>
    </source>
</evidence>
<dbReference type="Gene3D" id="3.30.450.40">
    <property type="match status" value="1"/>
</dbReference>
<sequence>MNSSNSARPVTSQSADSQVSAPCETNLDPAQTSEALLRLKDAALEAAMDGIALLENGQYLYVNSQHLRIFGYDHVQELIGQSWQVLYEPEEANRLQQQAIPILESVGYWRGEAIAKRKDGSKFFQDISLSYTEDQILICVCRDISERKQAELEQTRLKEQLSRSKAILQAQQEASFEGFLMIDENRQVLSYNQKFCQLWDIPQALIRRGKDPELLRYVLDQLLSPEEFIAKVEYVYQHPELIIKDEVQLKDGRIFERYCVPLRSPSGDYFGRIWSFRDISNTLDHTLGNCNSIEDKLRVSEQRLSLLVQQTPLAVIEWNTEFQVTAWNPAAERIFGYTASEAIGSNLEFLVPEFERKQVSKVVADLLTQKNGSYNINKNLTKDGRFITCQWYNTPLVTAKNEFVGVASMAIDITEQKRIQLELKRSQAQLQAILDHTPVGIYVKDLEARYTLVNRAVEQIFQVKQADWIGKTDLEVMPAKIAESILDNDLQVIEQGQPIHLEETVISQEGERHFLAVKFPLLNENNQPYAICGISTDITDFKRTEQELKIQKAFLQSIWDNINYGIFVLDVINQGEDFRLVRFNPASIKAFSQPLKSFIGQTLKQAFPPEMAKIFLPRYREVVRSGESLSFEERFSIENELTWWFITLAPLKDSQGKVYQIIATSENITERKRTEEKLIIQQKQIKYLLNNIPHMAWLKNKQGQFIAVNDPLSRQFGLTPEQMIGRVDSDFFGEELARKILKDDQDVMISDKPLLSEKKIIYSDGKVSWLEIYKTPIISDHNQVLGTVGIAVEITDRKRTEQYLRQQARREKILNQLTTQIRKSLDFDTILKATLESVKECLSVDRCSFCVYYPDDSQPYLEVIQESHNPDLPDFQGQKFSDALISPITERALNSKVTKIFDADLEKNRLFKQVLKSTQTKSFVSIPLPKYSGKIGLLTCSTHYEKMRNWSDEEISLLEAVVEQLAIALKQAELYDQTRTKAQELEQAMQELRRTQAQMIQNEKMSSLGQLVAGVAHEINNPASFIYGNLTHAHDYANDLFRLIELYQTHYRDPHPEIIAEIATIDLDFVTEDLPKLINSMQTGAERIKKIVESLRTFSRLDEAELKTIDIHEGINSTLMILESRLHKNLNRPAIEVIKEYGDLQPVECYAGQLNQVFINILSNAIDALEESLKHFTENGERFDHPHIKIRTELTPDDQVMIAIANNGLGISEDIKERIFDPFFTTKPVGKGTGMGLSICYQIITEKHGGSIECHSQLEQGTEFVIRIPFSVKRTS</sequence>
<dbReference type="InterPro" id="IPR001610">
    <property type="entry name" value="PAC"/>
</dbReference>
<feature type="coiled-coil region" evidence="7">
    <location>
        <begin position="975"/>
        <end position="1005"/>
    </location>
</feature>
<dbReference type="SUPFAM" id="SSF55874">
    <property type="entry name" value="ATPase domain of HSP90 chaperone/DNA topoisomerase II/histidine kinase"/>
    <property type="match status" value="1"/>
</dbReference>
<dbReference type="InterPro" id="IPR003661">
    <property type="entry name" value="HisK_dim/P_dom"/>
</dbReference>
<dbReference type="InterPro" id="IPR052162">
    <property type="entry name" value="Sensor_kinase/Photoreceptor"/>
</dbReference>
<dbReference type="PROSITE" id="PS50113">
    <property type="entry name" value="PAC"/>
    <property type="match status" value="4"/>
</dbReference>
<dbReference type="Gene3D" id="3.30.450.20">
    <property type="entry name" value="PAS domain"/>
    <property type="match status" value="6"/>
</dbReference>
<feature type="domain" description="PAC" evidence="11">
    <location>
        <begin position="754"/>
        <end position="806"/>
    </location>
</feature>
<feature type="domain" description="PAS" evidence="10">
    <location>
        <begin position="300"/>
        <end position="353"/>
    </location>
</feature>
<dbReference type="InterPro" id="IPR000014">
    <property type="entry name" value="PAS"/>
</dbReference>
<evidence type="ECO:0000259" key="10">
    <source>
        <dbReference type="PROSITE" id="PS50112"/>
    </source>
</evidence>
<dbReference type="InterPro" id="IPR000700">
    <property type="entry name" value="PAS-assoc_C"/>
</dbReference>
<dbReference type="PANTHER" id="PTHR43304">
    <property type="entry name" value="PHYTOCHROME-LIKE PROTEIN CPH1"/>
    <property type="match status" value="1"/>
</dbReference>
<dbReference type="SMART" id="SM00065">
    <property type="entry name" value="GAF"/>
    <property type="match status" value="1"/>
</dbReference>
<keyword evidence="13" id="KW-1185">Reference proteome</keyword>
<dbReference type="SMART" id="SM00091">
    <property type="entry name" value="PAS"/>
    <property type="match status" value="6"/>
</dbReference>
<gene>
    <name evidence="12" type="ORF">VB854_30025</name>
</gene>
<keyword evidence="4" id="KW-0808">Transferase</keyword>
<reference evidence="12 13" key="1">
    <citation type="submission" date="2023-12" db="EMBL/GenBank/DDBJ databases">
        <title>Baltic Sea Cyanobacteria.</title>
        <authorList>
            <person name="Delbaje E."/>
            <person name="Fewer D.P."/>
            <person name="Shishido T.K."/>
        </authorList>
    </citation>
    <scope>NUCLEOTIDE SEQUENCE [LARGE SCALE GENOMIC DNA]</scope>
    <source>
        <strain evidence="12 13">CCNP 1315</strain>
    </source>
</reference>
<dbReference type="Proteomes" id="UP001301728">
    <property type="component" value="Unassembled WGS sequence"/>
</dbReference>
<dbReference type="Gene3D" id="3.30.565.10">
    <property type="entry name" value="Histidine kinase-like ATPase, C-terminal domain"/>
    <property type="match status" value="1"/>
</dbReference>
<dbReference type="InterPro" id="IPR035965">
    <property type="entry name" value="PAS-like_dom_sf"/>
</dbReference>
<dbReference type="NCBIfam" id="TIGR00229">
    <property type="entry name" value="sensory_box"/>
    <property type="match status" value="5"/>
</dbReference>
<dbReference type="Gene3D" id="1.10.287.130">
    <property type="match status" value="1"/>
</dbReference>
<dbReference type="Pfam" id="PF02518">
    <property type="entry name" value="HATPase_c"/>
    <property type="match status" value="1"/>
</dbReference>
<dbReference type="SUPFAM" id="SSF55785">
    <property type="entry name" value="PYP-like sensor domain (PAS domain)"/>
    <property type="match status" value="6"/>
</dbReference>
<dbReference type="Pfam" id="PF01590">
    <property type="entry name" value="GAF"/>
    <property type="match status" value="1"/>
</dbReference>
<dbReference type="InterPro" id="IPR036890">
    <property type="entry name" value="HATPase_C_sf"/>
</dbReference>
<dbReference type="PROSITE" id="PS50112">
    <property type="entry name" value="PAS"/>
    <property type="match status" value="3"/>
</dbReference>
<evidence type="ECO:0000259" key="9">
    <source>
        <dbReference type="PROSITE" id="PS50109"/>
    </source>
</evidence>
<protein>
    <recommendedName>
        <fullName evidence="2">histidine kinase</fullName>
        <ecNumber evidence="2">2.7.13.3</ecNumber>
    </recommendedName>
</protein>
<organism evidence="12 13">
    <name type="scientific">Limnoraphis robusta CCNP1315</name>
    <dbReference type="NCBI Taxonomy" id="3110306"/>
    <lineage>
        <taxon>Bacteria</taxon>
        <taxon>Bacillati</taxon>
        <taxon>Cyanobacteriota</taxon>
        <taxon>Cyanophyceae</taxon>
        <taxon>Oscillatoriophycideae</taxon>
        <taxon>Oscillatoriales</taxon>
        <taxon>Sirenicapillariaceae</taxon>
        <taxon>Limnoraphis</taxon>
    </lineage>
</organism>
<dbReference type="SUPFAM" id="SSF47384">
    <property type="entry name" value="Homodimeric domain of signal transducing histidine kinase"/>
    <property type="match status" value="1"/>
</dbReference>
<feature type="domain" description="PAC" evidence="11">
    <location>
        <begin position="629"/>
        <end position="680"/>
    </location>
</feature>
<evidence type="ECO:0000256" key="3">
    <source>
        <dbReference type="ARBA" id="ARBA00022553"/>
    </source>
</evidence>
<keyword evidence="3" id="KW-0597">Phosphoprotein</keyword>
<dbReference type="CDD" id="cd00130">
    <property type="entry name" value="PAS"/>
    <property type="match status" value="5"/>
</dbReference>
<dbReference type="PROSITE" id="PS50109">
    <property type="entry name" value="HIS_KIN"/>
    <property type="match status" value="1"/>
</dbReference>
<dbReference type="InterPro" id="IPR036097">
    <property type="entry name" value="HisK_dim/P_sf"/>
</dbReference>
<evidence type="ECO:0000256" key="7">
    <source>
        <dbReference type="SAM" id="Coils"/>
    </source>
</evidence>
<dbReference type="SMART" id="SM00387">
    <property type="entry name" value="HATPase_c"/>
    <property type="match status" value="1"/>
</dbReference>
<evidence type="ECO:0000256" key="5">
    <source>
        <dbReference type="ARBA" id="ARBA00022777"/>
    </source>
</evidence>
<dbReference type="Pfam" id="PF00989">
    <property type="entry name" value="PAS"/>
    <property type="match status" value="1"/>
</dbReference>
<feature type="compositionally biased region" description="Polar residues" evidence="8">
    <location>
        <begin position="1"/>
        <end position="20"/>
    </location>
</feature>
<dbReference type="SMART" id="SM00388">
    <property type="entry name" value="HisKA"/>
    <property type="match status" value="1"/>
</dbReference>
<comment type="catalytic activity">
    <reaction evidence="1">
        <text>ATP + protein L-histidine = ADP + protein N-phospho-L-histidine.</text>
        <dbReference type="EC" id="2.7.13.3"/>
    </reaction>
</comment>
<feature type="region of interest" description="Disordered" evidence="8">
    <location>
        <begin position="1"/>
        <end position="26"/>
    </location>
</feature>
<keyword evidence="7" id="KW-0175">Coiled coil</keyword>
<evidence type="ECO:0000313" key="12">
    <source>
        <dbReference type="EMBL" id="MEA5523178.1"/>
    </source>
</evidence>
<dbReference type="RefSeq" id="WP_323276265.1">
    <property type="nucleotide sequence ID" value="NZ_JAYGHT010000203.1"/>
</dbReference>